<keyword evidence="1" id="KW-1133">Transmembrane helix</keyword>
<reference evidence="2 3" key="1">
    <citation type="submission" date="2019-05" db="EMBL/GenBank/DDBJ databases">
        <title>Burkholderia sp. DHOD12, isolated from subtropical forest soil.</title>
        <authorList>
            <person name="Gao Z.-H."/>
            <person name="Qiu L.-H."/>
        </authorList>
    </citation>
    <scope>NUCLEOTIDE SEQUENCE [LARGE SCALE GENOMIC DNA]</scope>
    <source>
        <strain evidence="2 3">DHOD12</strain>
    </source>
</reference>
<name>A0A4P8ISD0_9BURK</name>
<feature type="transmembrane region" description="Helical" evidence="1">
    <location>
        <begin position="80"/>
        <end position="104"/>
    </location>
</feature>
<feature type="transmembrane region" description="Helical" evidence="1">
    <location>
        <begin position="16"/>
        <end position="36"/>
    </location>
</feature>
<organism evidence="2 3">
    <name type="scientific">Trinickia violacea</name>
    <dbReference type="NCBI Taxonomy" id="2571746"/>
    <lineage>
        <taxon>Bacteria</taxon>
        <taxon>Pseudomonadati</taxon>
        <taxon>Pseudomonadota</taxon>
        <taxon>Betaproteobacteria</taxon>
        <taxon>Burkholderiales</taxon>
        <taxon>Burkholderiaceae</taxon>
        <taxon>Trinickia</taxon>
    </lineage>
</organism>
<protein>
    <submittedName>
        <fullName evidence="2">Uncharacterized protein</fullName>
    </submittedName>
</protein>
<dbReference type="AlphaFoldDB" id="A0A4P8ISD0"/>
<dbReference type="OrthoDB" id="9131557at2"/>
<gene>
    <name evidence="2" type="ORF">FAZ95_13730</name>
</gene>
<evidence type="ECO:0000256" key="1">
    <source>
        <dbReference type="SAM" id="Phobius"/>
    </source>
</evidence>
<feature type="transmembrane region" description="Helical" evidence="1">
    <location>
        <begin position="48"/>
        <end position="68"/>
    </location>
</feature>
<keyword evidence="1" id="KW-0472">Membrane</keyword>
<keyword evidence="3" id="KW-1185">Reference proteome</keyword>
<accession>A0A4P8ISD0</accession>
<dbReference type="KEGG" id="tvl:FAZ95_13730"/>
<keyword evidence="1" id="KW-0812">Transmembrane</keyword>
<evidence type="ECO:0000313" key="3">
    <source>
        <dbReference type="Proteomes" id="UP000298656"/>
    </source>
</evidence>
<dbReference type="Proteomes" id="UP000298656">
    <property type="component" value="Chromosome 1"/>
</dbReference>
<proteinExistence type="predicted"/>
<sequence>MKGLIVYFHAHGALDFALLMSNGLIATVIVGILMFTRMTGDSLIVRRAALVRYAFVVGYGVLAIRVWFGYYHTPVEPTEVAVNAVVLWLIRLVRGDFVIAMHAVRLIRARRAS</sequence>
<evidence type="ECO:0000313" key="2">
    <source>
        <dbReference type="EMBL" id="QCP50143.1"/>
    </source>
</evidence>
<dbReference type="EMBL" id="CP040077">
    <property type="protein sequence ID" value="QCP50143.1"/>
    <property type="molecule type" value="Genomic_DNA"/>
</dbReference>
<dbReference type="RefSeq" id="WP_137332962.1">
    <property type="nucleotide sequence ID" value="NZ_CP040077.1"/>
</dbReference>